<keyword evidence="3" id="KW-1185">Reference proteome</keyword>
<protein>
    <recommendedName>
        <fullName evidence="4">DUF3592 domain-containing protein</fullName>
    </recommendedName>
</protein>
<dbReference type="AlphaFoldDB" id="A0A420W0W1"/>
<organism evidence="2 3">
    <name type="scientific">Sphingobacterium puteale</name>
    <dbReference type="NCBI Taxonomy" id="2420510"/>
    <lineage>
        <taxon>Bacteria</taxon>
        <taxon>Pseudomonadati</taxon>
        <taxon>Bacteroidota</taxon>
        <taxon>Sphingobacteriia</taxon>
        <taxon>Sphingobacteriales</taxon>
        <taxon>Sphingobacteriaceae</taxon>
        <taxon>Sphingobacterium</taxon>
    </lineage>
</organism>
<name>A0A420W0W1_9SPHI</name>
<keyword evidence="1" id="KW-0812">Transmembrane</keyword>
<gene>
    <name evidence="2" type="ORF">D7322_08930</name>
</gene>
<evidence type="ECO:0000313" key="3">
    <source>
        <dbReference type="Proteomes" id="UP000282423"/>
    </source>
</evidence>
<keyword evidence="1" id="KW-0472">Membrane</keyword>
<dbReference type="Proteomes" id="UP000282423">
    <property type="component" value="Unassembled WGS sequence"/>
</dbReference>
<evidence type="ECO:0000256" key="1">
    <source>
        <dbReference type="SAM" id="Phobius"/>
    </source>
</evidence>
<feature type="transmembrane region" description="Helical" evidence="1">
    <location>
        <begin position="220"/>
        <end position="243"/>
    </location>
</feature>
<dbReference type="EMBL" id="RBWS01000006">
    <property type="protein sequence ID" value="RKO72203.1"/>
    <property type="molecule type" value="Genomic_DNA"/>
</dbReference>
<feature type="transmembrane region" description="Helical" evidence="1">
    <location>
        <begin position="29"/>
        <end position="44"/>
    </location>
</feature>
<evidence type="ECO:0008006" key="4">
    <source>
        <dbReference type="Google" id="ProtNLM"/>
    </source>
</evidence>
<keyword evidence="1" id="KW-1133">Transmembrane helix</keyword>
<accession>A0A420W0W1</accession>
<feature type="transmembrane region" description="Helical" evidence="1">
    <location>
        <begin position="7"/>
        <end position="23"/>
    </location>
</feature>
<comment type="caution">
    <text evidence="2">The sequence shown here is derived from an EMBL/GenBank/DDBJ whole genome shotgun (WGS) entry which is preliminary data.</text>
</comment>
<reference evidence="2 3" key="1">
    <citation type="submission" date="2018-10" db="EMBL/GenBank/DDBJ databases">
        <title>Sphingobacterium sp. M05W1-28.</title>
        <authorList>
            <person name="Cai H."/>
        </authorList>
    </citation>
    <scope>NUCLEOTIDE SEQUENCE [LARGE SCALE GENOMIC DNA]</scope>
    <source>
        <strain evidence="2 3">M05W1-28</strain>
    </source>
</reference>
<sequence length="245" mass="28487">MKIFWKIVQCLVLVGFMIVFVFVMNSYRYLIYALMGAFALYFPLRKIIIGKLSNLDGSRKAQYEVNGRPVNMQMSKLSAFVVLLVLIYVIIVTVFSMSPYLERKEFSVTHSSWVAVTPSILKFVCEFQGGRTKYAYLDLEYQFTADGQSYGKKIVKAEKLYSFFPIWGKRGPEQMQIELLNRVTQKNIAKEPVLYYNPNDPTQHKFFLANDRFYPQGVMLYNLLFVFSIVFLIIVLTAVLFNIKL</sequence>
<evidence type="ECO:0000313" key="2">
    <source>
        <dbReference type="EMBL" id="RKO72203.1"/>
    </source>
</evidence>
<proteinExistence type="predicted"/>
<feature type="transmembrane region" description="Helical" evidence="1">
    <location>
        <begin position="77"/>
        <end position="97"/>
    </location>
</feature>